<dbReference type="PANTHER" id="PTHR23021">
    <property type="entry name" value="SERPENTINE RECEPTOR, CLASS T"/>
    <property type="match status" value="1"/>
</dbReference>
<name>A0A915M7Q8_MELJA</name>
<dbReference type="AlphaFoldDB" id="A0A915M7Q8"/>
<feature type="transmembrane region" description="Helical" evidence="1">
    <location>
        <begin position="83"/>
        <end position="103"/>
    </location>
</feature>
<sequence>MKNSHCYKIMFCIGVVDMLTLLCNGLLTGYLGYFGYVFCSSPRLIYIAGAYGLGCWCAESVMEVVLAINRCAELWSDILAEKWFSVLIISLINASAASIYVYMQYFYVNEMLILLAQLNWVNAHGIPPVIYLTMNSSIQRDCIGMFKKIFGKSLTVHPITTGSHPPFASAINTNIMKGPDNTLQQPI</sequence>
<dbReference type="SUPFAM" id="SSF81321">
    <property type="entry name" value="Family A G protein-coupled receptor-like"/>
    <property type="match status" value="1"/>
</dbReference>
<evidence type="ECO:0000313" key="3">
    <source>
        <dbReference type="WBParaSite" id="scaffold2976_cov281.g5759"/>
    </source>
</evidence>
<dbReference type="Proteomes" id="UP000887561">
    <property type="component" value="Unplaced"/>
</dbReference>
<organism evidence="2 3">
    <name type="scientific">Meloidogyne javanica</name>
    <name type="common">Root-knot nematode worm</name>
    <dbReference type="NCBI Taxonomy" id="6303"/>
    <lineage>
        <taxon>Eukaryota</taxon>
        <taxon>Metazoa</taxon>
        <taxon>Ecdysozoa</taxon>
        <taxon>Nematoda</taxon>
        <taxon>Chromadorea</taxon>
        <taxon>Rhabditida</taxon>
        <taxon>Tylenchina</taxon>
        <taxon>Tylenchomorpha</taxon>
        <taxon>Tylenchoidea</taxon>
        <taxon>Meloidogynidae</taxon>
        <taxon>Meloidogyninae</taxon>
        <taxon>Meloidogyne</taxon>
        <taxon>Meloidogyne incognita group</taxon>
    </lineage>
</organism>
<accession>A0A915M7Q8</accession>
<proteinExistence type="predicted"/>
<protein>
    <submittedName>
        <fullName evidence="3">Uncharacterized protein</fullName>
    </submittedName>
</protein>
<keyword evidence="1" id="KW-1133">Transmembrane helix</keyword>
<keyword evidence="1" id="KW-0812">Transmembrane</keyword>
<dbReference type="PANTHER" id="PTHR23021:SF11">
    <property type="entry name" value="SERPENTINE RECEPTOR, CLASS T"/>
    <property type="match status" value="1"/>
</dbReference>
<keyword evidence="2" id="KW-1185">Reference proteome</keyword>
<dbReference type="Pfam" id="PF10321">
    <property type="entry name" value="7TM_GPCR_Srt"/>
    <property type="match status" value="2"/>
</dbReference>
<feature type="transmembrane region" description="Helical" evidence="1">
    <location>
        <begin position="9"/>
        <end position="33"/>
    </location>
</feature>
<evidence type="ECO:0000313" key="2">
    <source>
        <dbReference type="Proteomes" id="UP000887561"/>
    </source>
</evidence>
<dbReference type="InterPro" id="IPR019425">
    <property type="entry name" value="7TM_GPCR_serpentine_rcpt_Srt"/>
</dbReference>
<evidence type="ECO:0000256" key="1">
    <source>
        <dbReference type="SAM" id="Phobius"/>
    </source>
</evidence>
<keyword evidence="1" id="KW-0472">Membrane</keyword>
<dbReference type="WBParaSite" id="scaffold2976_cov281.g5759">
    <property type="protein sequence ID" value="scaffold2976_cov281.g5759"/>
    <property type="gene ID" value="scaffold2976_cov281.g5759"/>
</dbReference>
<reference evidence="3" key="1">
    <citation type="submission" date="2022-11" db="UniProtKB">
        <authorList>
            <consortium name="WormBaseParasite"/>
        </authorList>
    </citation>
    <scope>IDENTIFICATION</scope>
</reference>